<dbReference type="Gene3D" id="3.90.1570.30">
    <property type="match status" value="1"/>
</dbReference>
<keyword evidence="2" id="KW-1185">Reference proteome</keyword>
<evidence type="ECO:0000313" key="1">
    <source>
        <dbReference type="EMBL" id="WXB01822.1"/>
    </source>
</evidence>
<reference evidence="1" key="1">
    <citation type="submission" date="2021-12" db="EMBL/GenBank/DDBJ databases">
        <title>Discovery of the Pendulisporaceae a myxobacterial family with distinct sporulation behavior and unique specialized metabolism.</title>
        <authorList>
            <person name="Garcia R."/>
            <person name="Popoff A."/>
            <person name="Bader C.D."/>
            <person name="Loehr J."/>
            <person name="Walesch S."/>
            <person name="Walt C."/>
            <person name="Boldt J."/>
            <person name="Bunk B."/>
            <person name="Haeckl F.J.F.P.J."/>
            <person name="Gunesch A.P."/>
            <person name="Birkelbach J."/>
            <person name="Nuebel U."/>
            <person name="Pietschmann T."/>
            <person name="Bach T."/>
            <person name="Mueller R."/>
        </authorList>
    </citation>
    <scope>NUCLEOTIDE SEQUENCE</scope>
    <source>
        <strain evidence="1">MSr11367</strain>
    </source>
</reference>
<gene>
    <name evidence="1" type="ORF">LVJ94_33505</name>
</gene>
<dbReference type="EMBL" id="CP089983">
    <property type="protein sequence ID" value="WXB01822.1"/>
    <property type="molecule type" value="Genomic_DNA"/>
</dbReference>
<protein>
    <submittedName>
        <fullName evidence="1">Type I restriction enzyme HsdR N-terminal domain-containing protein</fullName>
    </submittedName>
</protein>
<organism evidence="1 2">
    <name type="scientific">Pendulispora rubella</name>
    <dbReference type="NCBI Taxonomy" id="2741070"/>
    <lineage>
        <taxon>Bacteria</taxon>
        <taxon>Pseudomonadati</taxon>
        <taxon>Myxococcota</taxon>
        <taxon>Myxococcia</taxon>
        <taxon>Myxococcales</taxon>
        <taxon>Sorangiineae</taxon>
        <taxon>Pendulisporaceae</taxon>
        <taxon>Pendulispora</taxon>
    </lineage>
</organism>
<dbReference type="RefSeq" id="WP_394831441.1">
    <property type="nucleotide sequence ID" value="NZ_CP089929.1"/>
</dbReference>
<dbReference type="Proteomes" id="UP001374803">
    <property type="component" value="Chromosome"/>
</dbReference>
<sequence>MGFFEELRNFSEQVKRRQSHIKGEEATKQSLVLPLIQILGYDIYNPTEVQPEYIADFAKKKTNGQFEKVDYALRLLDTPAIFIEAKAIDVTCSDHDAQLARYFNATPSVKTAILTNGLVYRFYTDLKRENLLDEEPFFVFDIHSFSERDAETLKQFNRESYDGEAVHDGAEELIYVGKLTALVGDLLRNPSENFVRFLLNEIEAVGAGKRLTAKIIERFQPAVRKAIQGTLLEMATRSIKLETEKPELAVVVSLPAPAAPTPPEPPVVEPPAEGGKIVTTAEELEAFEIVRDLCSDSSFFAKYPPQYKDSQNYFGIYAGSIRYWFCRYFGDQKRKSVVTRLAVDKVKIMSPGFEVEAAPSTFGVSRVYLNNVKDLTRLRSLIHTAFEDAVRRRESGSDEGESTAIAGISTG</sequence>
<accession>A0ABZ2KT13</accession>
<proteinExistence type="predicted"/>
<evidence type="ECO:0000313" key="2">
    <source>
        <dbReference type="Proteomes" id="UP001374803"/>
    </source>
</evidence>
<name>A0ABZ2KT13_9BACT</name>